<dbReference type="PANTHER" id="PTHR23504:SF15">
    <property type="entry name" value="MAJOR FACILITATOR SUPERFAMILY (MFS) PROFILE DOMAIN-CONTAINING PROTEIN"/>
    <property type="match status" value="1"/>
</dbReference>
<dbReference type="OrthoDB" id="419616at2759"/>
<keyword evidence="2" id="KW-0813">Transport</keyword>
<evidence type="ECO:0000256" key="4">
    <source>
        <dbReference type="ARBA" id="ARBA00022989"/>
    </source>
</evidence>
<dbReference type="Gene3D" id="1.20.1250.20">
    <property type="entry name" value="MFS general substrate transporter like domains"/>
    <property type="match status" value="1"/>
</dbReference>
<evidence type="ECO:0000259" key="8">
    <source>
        <dbReference type="PROSITE" id="PS50850"/>
    </source>
</evidence>
<dbReference type="PRINTS" id="PR01035">
    <property type="entry name" value="TCRTETA"/>
</dbReference>
<dbReference type="InParanoid" id="A0A409WX25"/>
<evidence type="ECO:0000256" key="7">
    <source>
        <dbReference type="SAM" id="Phobius"/>
    </source>
</evidence>
<feature type="transmembrane region" description="Helical" evidence="7">
    <location>
        <begin position="175"/>
        <end position="198"/>
    </location>
</feature>
<dbReference type="InterPro" id="IPR020846">
    <property type="entry name" value="MFS_dom"/>
</dbReference>
<keyword evidence="4 7" id="KW-1133">Transmembrane helix</keyword>
<evidence type="ECO:0000256" key="1">
    <source>
        <dbReference type="ARBA" id="ARBA00004141"/>
    </source>
</evidence>
<evidence type="ECO:0000313" key="10">
    <source>
        <dbReference type="Proteomes" id="UP000283269"/>
    </source>
</evidence>
<dbReference type="PANTHER" id="PTHR23504">
    <property type="entry name" value="MAJOR FACILITATOR SUPERFAMILY DOMAIN-CONTAINING PROTEIN 10"/>
    <property type="match status" value="1"/>
</dbReference>
<dbReference type="InterPro" id="IPR011701">
    <property type="entry name" value="MFS"/>
</dbReference>
<feature type="domain" description="Major facilitator superfamily (MFS) profile" evidence="8">
    <location>
        <begin position="41"/>
        <end position="512"/>
    </location>
</feature>
<feature type="transmembrane region" description="Helical" evidence="7">
    <location>
        <begin position="349"/>
        <end position="370"/>
    </location>
</feature>
<dbReference type="Proteomes" id="UP000283269">
    <property type="component" value="Unassembled WGS sequence"/>
</dbReference>
<protein>
    <recommendedName>
        <fullName evidence="8">Major facilitator superfamily (MFS) profile domain-containing protein</fullName>
    </recommendedName>
</protein>
<dbReference type="SUPFAM" id="SSF103473">
    <property type="entry name" value="MFS general substrate transporter"/>
    <property type="match status" value="1"/>
</dbReference>
<dbReference type="AlphaFoldDB" id="A0A409WX25"/>
<proteinExistence type="predicted"/>
<dbReference type="EMBL" id="NHYD01003061">
    <property type="protein sequence ID" value="PPQ83016.1"/>
    <property type="molecule type" value="Genomic_DNA"/>
</dbReference>
<feature type="transmembrane region" description="Helical" evidence="7">
    <location>
        <begin position="382"/>
        <end position="400"/>
    </location>
</feature>
<gene>
    <name evidence="9" type="ORF">CVT25_005256</name>
</gene>
<dbReference type="Pfam" id="PF07690">
    <property type="entry name" value="MFS_1"/>
    <property type="match status" value="1"/>
</dbReference>
<keyword evidence="10" id="KW-1185">Reference proteome</keyword>
<evidence type="ECO:0000313" key="9">
    <source>
        <dbReference type="EMBL" id="PPQ83016.1"/>
    </source>
</evidence>
<organism evidence="9 10">
    <name type="scientific">Psilocybe cyanescens</name>
    <dbReference type="NCBI Taxonomy" id="93625"/>
    <lineage>
        <taxon>Eukaryota</taxon>
        <taxon>Fungi</taxon>
        <taxon>Dikarya</taxon>
        <taxon>Basidiomycota</taxon>
        <taxon>Agaricomycotina</taxon>
        <taxon>Agaricomycetes</taxon>
        <taxon>Agaricomycetidae</taxon>
        <taxon>Agaricales</taxon>
        <taxon>Agaricineae</taxon>
        <taxon>Strophariaceae</taxon>
        <taxon>Psilocybe</taxon>
    </lineage>
</organism>
<feature type="transmembrane region" description="Helical" evidence="7">
    <location>
        <begin position="488"/>
        <end position="507"/>
    </location>
</feature>
<evidence type="ECO:0000256" key="6">
    <source>
        <dbReference type="SAM" id="MobiDB-lite"/>
    </source>
</evidence>
<evidence type="ECO:0000256" key="5">
    <source>
        <dbReference type="ARBA" id="ARBA00023136"/>
    </source>
</evidence>
<dbReference type="PROSITE" id="PS50850">
    <property type="entry name" value="MFS"/>
    <property type="match status" value="1"/>
</dbReference>
<name>A0A409WX25_PSICY</name>
<evidence type="ECO:0000256" key="2">
    <source>
        <dbReference type="ARBA" id="ARBA00022448"/>
    </source>
</evidence>
<comment type="subcellular location">
    <subcellularLocation>
        <location evidence="1">Membrane</location>
        <topology evidence="1">Multi-pass membrane protein</topology>
    </subcellularLocation>
</comment>
<keyword evidence="3 7" id="KW-0812">Transmembrane</keyword>
<comment type="caution">
    <text evidence="9">The sequence shown here is derived from an EMBL/GenBank/DDBJ whole genome shotgun (WGS) entry which is preliminary data.</text>
</comment>
<keyword evidence="5 7" id="KW-0472">Membrane</keyword>
<dbReference type="InterPro" id="IPR001958">
    <property type="entry name" value="Tet-R_TetA/multi-R_MdtG-like"/>
</dbReference>
<feature type="transmembrane region" description="Helical" evidence="7">
    <location>
        <begin position="118"/>
        <end position="143"/>
    </location>
</feature>
<feature type="transmembrane region" description="Helical" evidence="7">
    <location>
        <begin position="454"/>
        <end position="476"/>
    </location>
</feature>
<feature type="region of interest" description="Disordered" evidence="6">
    <location>
        <begin position="1"/>
        <end position="38"/>
    </location>
</feature>
<dbReference type="InterPro" id="IPR036259">
    <property type="entry name" value="MFS_trans_sf"/>
</dbReference>
<sequence>MPAGATPDEHDSDSSSTTSIRHSERESHDEQPADEDKPTPLPIAQLLGVFLIQFSEPITATVIYPFINQFVRETGITNGDEGKTGYYAGVIESTFFLAECLSVVQWGYLSDRYGRRPILLCAPLGLSLAMLLFGSSTTFWSLVGSRCLQGIFNGNIGVAKSVIAEMTDSSNRADAYGFMPMIWNLGVTIGPITGGVLSNAGKRWPDTLGRIAYIRTHPYFLPCFLCAVFVLSTFIFGFLTLKETLPSLVNEEKLKNASPESRLLDHGDSNNYGTNNQEIQASSSLSITDSSSNSQASVNTGFRSVATRPVLTTMLNQTFLTFMDMCNFALLPLMYSTPLEYGGLGMDPFRIGVILGAFGFFNSFFQAIFFARCVRKFGVRNLYTFSFSTLMICFGMYPVTKFFAQRAQGVDNVVMACIFFQLTSQTAISMAYGSMQILIIDCIPSGGSMGVINGVAQMIGSAMRTVAPTFAASLFAFSVGRNLASGNLVYFILIGMTLTGVYCTQLLPARPQERRR</sequence>
<dbReference type="GO" id="GO:0016020">
    <property type="term" value="C:membrane"/>
    <property type="evidence" value="ECO:0007669"/>
    <property type="project" value="UniProtKB-SubCell"/>
</dbReference>
<accession>A0A409WX25</accession>
<reference evidence="9 10" key="1">
    <citation type="journal article" date="2018" name="Evol. Lett.">
        <title>Horizontal gene cluster transfer increased hallucinogenic mushroom diversity.</title>
        <authorList>
            <person name="Reynolds H.T."/>
            <person name="Vijayakumar V."/>
            <person name="Gluck-Thaler E."/>
            <person name="Korotkin H.B."/>
            <person name="Matheny P.B."/>
            <person name="Slot J.C."/>
        </authorList>
    </citation>
    <scope>NUCLEOTIDE SEQUENCE [LARGE SCALE GENOMIC DNA]</scope>
    <source>
        <strain evidence="9 10">2631</strain>
    </source>
</reference>
<dbReference type="GO" id="GO:0022857">
    <property type="term" value="F:transmembrane transporter activity"/>
    <property type="evidence" value="ECO:0007669"/>
    <property type="project" value="InterPro"/>
</dbReference>
<feature type="compositionally biased region" description="Basic and acidic residues" evidence="6">
    <location>
        <begin position="21"/>
        <end position="38"/>
    </location>
</feature>
<feature type="transmembrane region" description="Helical" evidence="7">
    <location>
        <begin position="219"/>
        <end position="241"/>
    </location>
</feature>
<dbReference type="CDD" id="cd17330">
    <property type="entry name" value="MFS_SLC46_TetA_like"/>
    <property type="match status" value="1"/>
</dbReference>
<evidence type="ECO:0000256" key="3">
    <source>
        <dbReference type="ARBA" id="ARBA00022692"/>
    </source>
</evidence>